<keyword evidence="13" id="KW-1185">Reference proteome</keyword>
<evidence type="ECO:0000313" key="13">
    <source>
        <dbReference type="Proteomes" id="UP000290365"/>
    </source>
</evidence>
<gene>
    <name evidence="12" type="primary">pgeF</name>
    <name evidence="12" type="ORF">EPA93_37720</name>
</gene>
<keyword evidence="5" id="KW-0479">Metal-binding</keyword>
<evidence type="ECO:0000313" key="12">
    <source>
        <dbReference type="EMBL" id="QBD81407.1"/>
    </source>
</evidence>
<reference evidence="12 13" key="1">
    <citation type="submission" date="2019-01" db="EMBL/GenBank/DDBJ databases">
        <title>Ktedonosporobacter rubrisoli SCAWS-G2.</title>
        <authorList>
            <person name="Huang Y."/>
            <person name="Yan B."/>
        </authorList>
    </citation>
    <scope>NUCLEOTIDE SEQUENCE [LARGE SCALE GENOMIC DNA]</scope>
    <source>
        <strain evidence="12 13">SCAWS-G2</strain>
    </source>
</reference>
<dbReference type="GO" id="GO:0005507">
    <property type="term" value="F:copper ion binding"/>
    <property type="evidence" value="ECO:0007669"/>
    <property type="project" value="TreeGrafter"/>
</dbReference>
<dbReference type="GO" id="GO:0017061">
    <property type="term" value="F:S-methyl-5-thioadenosine phosphorylase activity"/>
    <property type="evidence" value="ECO:0007669"/>
    <property type="project" value="UniProtKB-EC"/>
</dbReference>
<dbReference type="Pfam" id="PF02578">
    <property type="entry name" value="Cu-oxidase_4"/>
    <property type="match status" value="1"/>
</dbReference>
<evidence type="ECO:0000256" key="5">
    <source>
        <dbReference type="ARBA" id="ARBA00022723"/>
    </source>
</evidence>
<dbReference type="AlphaFoldDB" id="A0A4P6JZY3"/>
<comment type="catalytic activity">
    <reaction evidence="8">
        <text>adenosine + H2O + H(+) = inosine + NH4(+)</text>
        <dbReference type="Rhea" id="RHEA:24408"/>
        <dbReference type="ChEBI" id="CHEBI:15377"/>
        <dbReference type="ChEBI" id="CHEBI:15378"/>
        <dbReference type="ChEBI" id="CHEBI:16335"/>
        <dbReference type="ChEBI" id="CHEBI:17596"/>
        <dbReference type="ChEBI" id="CHEBI:28938"/>
        <dbReference type="EC" id="3.5.4.4"/>
    </reaction>
    <physiologicalReaction direction="left-to-right" evidence="8">
        <dbReference type="Rhea" id="RHEA:24409"/>
    </physiologicalReaction>
</comment>
<dbReference type="EMBL" id="CP035758">
    <property type="protein sequence ID" value="QBD81407.1"/>
    <property type="molecule type" value="Genomic_DNA"/>
</dbReference>
<dbReference type="InterPro" id="IPR038371">
    <property type="entry name" value="Cu_polyphenol_OxRdtase_sf"/>
</dbReference>
<dbReference type="GO" id="GO:0016787">
    <property type="term" value="F:hydrolase activity"/>
    <property type="evidence" value="ECO:0007669"/>
    <property type="project" value="UniProtKB-KW"/>
</dbReference>
<keyword evidence="6" id="KW-0378">Hydrolase</keyword>
<dbReference type="InterPro" id="IPR003730">
    <property type="entry name" value="Cu_polyphenol_OxRdtase"/>
</dbReference>
<dbReference type="NCBIfam" id="TIGR00726">
    <property type="entry name" value="peptidoglycan editing factor PgeF"/>
    <property type="match status" value="1"/>
</dbReference>
<proteinExistence type="inferred from homology"/>
<keyword evidence="7" id="KW-0862">Zinc</keyword>
<evidence type="ECO:0000256" key="7">
    <source>
        <dbReference type="ARBA" id="ARBA00022833"/>
    </source>
</evidence>
<name>A0A4P6JZY3_KTERU</name>
<dbReference type="PANTHER" id="PTHR30616">
    <property type="entry name" value="UNCHARACTERIZED PROTEIN YFIH"/>
    <property type="match status" value="1"/>
</dbReference>
<dbReference type="OrthoDB" id="4279at2"/>
<dbReference type="PANTHER" id="PTHR30616:SF2">
    <property type="entry name" value="PURINE NUCLEOSIDE PHOSPHORYLASE LACC1"/>
    <property type="match status" value="1"/>
</dbReference>
<dbReference type="InterPro" id="IPR011324">
    <property type="entry name" value="Cytotoxic_necrot_fac-like_cat"/>
</dbReference>
<comment type="function">
    <text evidence="2">Purine nucleoside enzyme that catalyzes the phosphorolysis of adenosine and inosine nucleosides, yielding D-ribose 1-phosphate and the respective free bases, adenine and hypoxanthine. Also catalyzes the phosphorolysis of S-methyl-5'-thioadenosine into adenine and S-methyl-5-thio-alpha-D-ribose 1-phosphate. Also has adenosine deaminase activity.</text>
</comment>
<keyword evidence="4" id="KW-0808">Transferase</keyword>
<evidence type="ECO:0000256" key="9">
    <source>
        <dbReference type="ARBA" id="ARBA00048968"/>
    </source>
</evidence>
<evidence type="ECO:0000256" key="3">
    <source>
        <dbReference type="ARBA" id="ARBA00007353"/>
    </source>
</evidence>
<accession>A0A4P6JZY3</accession>
<evidence type="ECO:0000256" key="6">
    <source>
        <dbReference type="ARBA" id="ARBA00022801"/>
    </source>
</evidence>
<dbReference type="Gene3D" id="3.60.140.10">
    <property type="entry name" value="CNF1/YfiH-like putative cysteine hydrolases"/>
    <property type="match status" value="1"/>
</dbReference>
<evidence type="ECO:0000256" key="2">
    <source>
        <dbReference type="ARBA" id="ARBA00003215"/>
    </source>
</evidence>
<dbReference type="Proteomes" id="UP000290365">
    <property type="component" value="Chromosome"/>
</dbReference>
<dbReference type="CDD" id="cd16833">
    <property type="entry name" value="YfiH"/>
    <property type="match status" value="1"/>
</dbReference>
<sequence length="302" mass="34138">MNLIEQHYNELRYLQFEHFKQFKDITHGIFTRHGGYSEPPYQGLNTSTSIYVPGSDSVDNVARNRQLVLQALGISTSPFVTLWAIHSADVARVDRWSEWRTDWAYPSFHKPGWTPASVRKGDALITRERGLGIALSFADCTPILFYDPVEQVIGLAHAGWRGVARGIVLATVEAMQKQYGCLPANIYAGIGPAIGACCYEVGPEVQDFLLGERQFEDMPTEPRYREAVRESATFRLQPLAERESLHLDLWETNRKQLLLAGLRAEHIELASICTSCHKEHFFSYRGEKGKTGRFPVVLRLLG</sequence>
<evidence type="ECO:0000256" key="1">
    <source>
        <dbReference type="ARBA" id="ARBA00000553"/>
    </source>
</evidence>
<evidence type="ECO:0000256" key="8">
    <source>
        <dbReference type="ARBA" id="ARBA00047989"/>
    </source>
</evidence>
<protein>
    <recommendedName>
        <fullName evidence="11">Purine nucleoside phosphorylase</fullName>
    </recommendedName>
</protein>
<comment type="catalytic activity">
    <reaction evidence="1">
        <text>inosine + phosphate = alpha-D-ribose 1-phosphate + hypoxanthine</text>
        <dbReference type="Rhea" id="RHEA:27646"/>
        <dbReference type="ChEBI" id="CHEBI:17368"/>
        <dbReference type="ChEBI" id="CHEBI:17596"/>
        <dbReference type="ChEBI" id="CHEBI:43474"/>
        <dbReference type="ChEBI" id="CHEBI:57720"/>
        <dbReference type="EC" id="2.4.2.1"/>
    </reaction>
    <physiologicalReaction direction="left-to-right" evidence="1">
        <dbReference type="Rhea" id="RHEA:27647"/>
    </physiologicalReaction>
</comment>
<dbReference type="KEGG" id="kbs:EPA93_37720"/>
<comment type="similarity">
    <text evidence="3 11">Belongs to the purine nucleoside phosphorylase YfiH/LACC1 family.</text>
</comment>
<dbReference type="SUPFAM" id="SSF64438">
    <property type="entry name" value="CNF1/YfiH-like putative cysteine hydrolases"/>
    <property type="match status" value="1"/>
</dbReference>
<evidence type="ECO:0000256" key="4">
    <source>
        <dbReference type="ARBA" id="ARBA00022679"/>
    </source>
</evidence>
<organism evidence="12 13">
    <name type="scientific">Ktedonosporobacter rubrisoli</name>
    <dbReference type="NCBI Taxonomy" id="2509675"/>
    <lineage>
        <taxon>Bacteria</taxon>
        <taxon>Bacillati</taxon>
        <taxon>Chloroflexota</taxon>
        <taxon>Ktedonobacteria</taxon>
        <taxon>Ktedonobacterales</taxon>
        <taxon>Ktedonosporobacteraceae</taxon>
        <taxon>Ktedonosporobacter</taxon>
    </lineage>
</organism>
<comment type="catalytic activity">
    <reaction evidence="9">
        <text>adenosine + phosphate = alpha-D-ribose 1-phosphate + adenine</text>
        <dbReference type="Rhea" id="RHEA:27642"/>
        <dbReference type="ChEBI" id="CHEBI:16335"/>
        <dbReference type="ChEBI" id="CHEBI:16708"/>
        <dbReference type="ChEBI" id="CHEBI:43474"/>
        <dbReference type="ChEBI" id="CHEBI:57720"/>
        <dbReference type="EC" id="2.4.2.1"/>
    </reaction>
    <physiologicalReaction direction="left-to-right" evidence="9">
        <dbReference type="Rhea" id="RHEA:27643"/>
    </physiologicalReaction>
</comment>
<comment type="catalytic activity">
    <reaction evidence="10">
        <text>S-methyl-5'-thioadenosine + phosphate = 5-(methylsulfanyl)-alpha-D-ribose 1-phosphate + adenine</text>
        <dbReference type="Rhea" id="RHEA:11852"/>
        <dbReference type="ChEBI" id="CHEBI:16708"/>
        <dbReference type="ChEBI" id="CHEBI:17509"/>
        <dbReference type="ChEBI" id="CHEBI:43474"/>
        <dbReference type="ChEBI" id="CHEBI:58533"/>
        <dbReference type="EC" id="2.4.2.28"/>
    </reaction>
    <physiologicalReaction direction="left-to-right" evidence="10">
        <dbReference type="Rhea" id="RHEA:11853"/>
    </physiologicalReaction>
</comment>
<evidence type="ECO:0000256" key="11">
    <source>
        <dbReference type="RuleBase" id="RU361274"/>
    </source>
</evidence>
<evidence type="ECO:0000256" key="10">
    <source>
        <dbReference type="ARBA" id="ARBA00049893"/>
    </source>
</evidence>